<dbReference type="GO" id="GO:0008289">
    <property type="term" value="F:lipid binding"/>
    <property type="evidence" value="ECO:0007669"/>
    <property type="project" value="UniProtKB-KW"/>
</dbReference>
<evidence type="ECO:0000256" key="18">
    <source>
        <dbReference type="ARBA" id="ARBA00023228"/>
    </source>
</evidence>
<feature type="domain" description="G-protein coupled receptors family 1 profile" evidence="25">
    <location>
        <begin position="110"/>
        <end position="391"/>
    </location>
</feature>
<dbReference type="PRINTS" id="PR00237">
    <property type="entry name" value="GPCRRHODOPSN"/>
</dbReference>
<evidence type="ECO:0000256" key="15">
    <source>
        <dbReference type="ARBA" id="ARBA00023180"/>
    </source>
</evidence>
<keyword evidence="19" id="KW-0966">Cell projection</keyword>
<proteinExistence type="predicted"/>
<dbReference type="GO" id="GO:0005765">
    <property type="term" value="C:lysosomal membrane"/>
    <property type="evidence" value="ECO:0007669"/>
    <property type="project" value="UniProtKB-SubCell"/>
</dbReference>
<keyword evidence="16" id="KW-0395">Inflammatory response</keyword>
<evidence type="ECO:0000256" key="6">
    <source>
        <dbReference type="ARBA" id="ARBA00022692"/>
    </source>
</evidence>
<evidence type="ECO:0000256" key="10">
    <source>
        <dbReference type="ARBA" id="ARBA00023040"/>
    </source>
</evidence>
<dbReference type="GO" id="GO:0030154">
    <property type="term" value="P:cell differentiation"/>
    <property type="evidence" value="ECO:0007669"/>
    <property type="project" value="UniProtKB-KW"/>
</dbReference>
<dbReference type="Proteomes" id="UP000515140">
    <property type="component" value="Unplaced"/>
</dbReference>
<gene>
    <name evidence="27" type="primary">FFAR4</name>
</gene>
<keyword evidence="12 24" id="KW-0472">Membrane</keyword>
<evidence type="ECO:0000256" key="9">
    <source>
        <dbReference type="ARBA" id="ARBA00022989"/>
    </source>
</evidence>
<dbReference type="GO" id="GO:0060170">
    <property type="term" value="C:ciliary membrane"/>
    <property type="evidence" value="ECO:0007669"/>
    <property type="project" value="UniProtKB-SubCell"/>
</dbReference>
<dbReference type="CDD" id="cd00637">
    <property type="entry name" value="7tm_classA_rhodopsin-like"/>
    <property type="match status" value="1"/>
</dbReference>
<keyword evidence="15" id="KW-0325">Glycoprotein</keyword>
<keyword evidence="11" id="KW-0446">Lipid-binding</keyword>
<dbReference type="FunFam" id="1.20.1070.10:FF:000170">
    <property type="entry name" value="Free fatty acid receptor 4"/>
    <property type="match status" value="1"/>
</dbReference>
<evidence type="ECO:0000256" key="19">
    <source>
        <dbReference type="ARBA" id="ARBA00023273"/>
    </source>
</evidence>
<accession>A0A6P5ILS1</accession>
<dbReference type="PROSITE" id="PS50262">
    <property type="entry name" value="G_PROTEIN_RECEP_F1_2"/>
    <property type="match status" value="1"/>
</dbReference>
<name>A0A6P5ILS1_PHACI</name>
<dbReference type="PANTHER" id="PTHR45695">
    <property type="entry name" value="LEUCOKININ RECEPTOR-RELATED"/>
    <property type="match status" value="1"/>
</dbReference>
<evidence type="ECO:0000256" key="21">
    <source>
        <dbReference type="ARBA" id="ARBA00074602"/>
    </source>
</evidence>
<evidence type="ECO:0000256" key="22">
    <source>
        <dbReference type="ARBA" id="ARBA00078739"/>
    </source>
</evidence>
<evidence type="ECO:0000256" key="2">
    <source>
        <dbReference type="ARBA" id="ARBA00004337"/>
    </source>
</evidence>
<dbReference type="GeneID" id="110192766"/>
<keyword evidence="7" id="KW-0967">Endosome</keyword>
<evidence type="ECO:0000256" key="20">
    <source>
        <dbReference type="ARBA" id="ARBA00062580"/>
    </source>
</evidence>
<dbReference type="InterPro" id="IPR017452">
    <property type="entry name" value="GPCR_Rhodpsn_7TM"/>
</dbReference>
<reference evidence="27" key="1">
    <citation type="submission" date="2025-08" db="UniProtKB">
        <authorList>
            <consortium name="RefSeq"/>
        </authorList>
    </citation>
    <scope>IDENTIFICATION</scope>
    <source>
        <tissue evidence="27">Spleen</tissue>
    </source>
</reference>
<evidence type="ECO:0000256" key="4">
    <source>
        <dbReference type="ARBA" id="ARBA00022475"/>
    </source>
</evidence>
<evidence type="ECO:0000259" key="25">
    <source>
        <dbReference type="PROSITE" id="PS50262"/>
    </source>
</evidence>
<evidence type="ECO:0000313" key="27">
    <source>
        <dbReference type="RefSeq" id="XP_020819806.1"/>
    </source>
</evidence>
<dbReference type="KEGG" id="pcw:110192766"/>
<feature type="transmembrane region" description="Helical" evidence="24">
    <location>
        <begin position="279"/>
        <end position="300"/>
    </location>
</feature>
<keyword evidence="5" id="KW-0597">Phosphoprotein</keyword>
<dbReference type="InterPro" id="IPR000276">
    <property type="entry name" value="GPCR_Rhodpsn"/>
</dbReference>
<keyword evidence="6 24" id="KW-0812">Transmembrane</keyword>
<feature type="transmembrane region" description="Helical" evidence="24">
    <location>
        <begin position="98"/>
        <end position="118"/>
    </location>
</feature>
<protein>
    <recommendedName>
        <fullName evidence="21">Free fatty acid receptor 4</fullName>
    </recommendedName>
    <alternativeName>
        <fullName evidence="23">G-protein coupled receptor 120</fullName>
    </alternativeName>
    <alternativeName>
        <fullName evidence="22">Omega-3 fatty acid receptor 1</fullName>
    </alternativeName>
</protein>
<dbReference type="GO" id="GO:0006954">
    <property type="term" value="P:inflammatory response"/>
    <property type="evidence" value="ECO:0007669"/>
    <property type="project" value="UniProtKB-KW"/>
</dbReference>
<evidence type="ECO:0000256" key="24">
    <source>
        <dbReference type="SAM" id="Phobius"/>
    </source>
</evidence>
<evidence type="ECO:0000256" key="17">
    <source>
        <dbReference type="ARBA" id="ARBA00023224"/>
    </source>
</evidence>
<feature type="transmembrane region" description="Helical" evidence="24">
    <location>
        <begin position="130"/>
        <end position="154"/>
    </location>
</feature>
<evidence type="ECO:0000256" key="13">
    <source>
        <dbReference type="ARBA" id="ARBA00023157"/>
    </source>
</evidence>
<feature type="transmembrane region" description="Helical" evidence="24">
    <location>
        <begin position="209"/>
        <end position="232"/>
    </location>
</feature>
<evidence type="ECO:0000256" key="5">
    <source>
        <dbReference type="ARBA" id="ARBA00022553"/>
    </source>
</evidence>
<evidence type="ECO:0000256" key="16">
    <source>
        <dbReference type="ARBA" id="ARBA00023198"/>
    </source>
</evidence>
<evidence type="ECO:0000256" key="8">
    <source>
        <dbReference type="ARBA" id="ARBA00022782"/>
    </source>
</evidence>
<evidence type="ECO:0000313" key="26">
    <source>
        <dbReference type="Proteomes" id="UP000515140"/>
    </source>
</evidence>
<comment type="subcellular location">
    <subcellularLocation>
        <location evidence="1">Cell projection</location>
        <location evidence="1">Cilium membrane</location>
        <topology evidence="1">Multi-pass membrane protein</topology>
    </subcellularLocation>
    <subcellularLocation>
        <location evidence="2">Endosome membrane</location>
        <topology evidence="2">Multi-pass membrane protein</topology>
    </subcellularLocation>
    <subcellularLocation>
        <location evidence="3">Lysosome membrane</location>
    </subcellularLocation>
</comment>
<evidence type="ECO:0000256" key="14">
    <source>
        <dbReference type="ARBA" id="ARBA00023170"/>
    </source>
</evidence>
<keyword evidence="18" id="KW-0458">Lysosome</keyword>
<evidence type="ECO:0000256" key="23">
    <source>
        <dbReference type="ARBA" id="ARBA00082057"/>
    </source>
</evidence>
<dbReference type="SUPFAM" id="SSF81321">
    <property type="entry name" value="Family A G protein-coupled receptor-like"/>
    <property type="match status" value="1"/>
</dbReference>
<dbReference type="AlphaFoldDB" id="A0A6P5ILS1"/>
<keyword evidence="10" id="KW-0297">G-protein coupled receptor</keyword>
<dbReference type="CTD" id="338557"/>
<evidence type="ECO:0000256" key="7">
    <source>
        <dbReference type="ARBA" id="ARBA00022753"/>
    </source>
</evidence>
<keyword evidence="26" id="KW-1185">Reference proteome</keyword>
<dbReference type="RefSeq" id="XP_020819806.1">
    <property type="nucleotide sequence ID" value="XM_020964147.1"/>
</dbReference>
<feature type="transmembrane region" description="Helical" evidence="24">
    <location>
        <begin position="39"/>
        <end position="58"/>
    </location>
</feature>
<feature type="transmembrane region" description="Helical" evidence="24">
    <location>
        <begin position="166"/>
        <end position="188"/>
    </location>
</feature>
<evidence type="ECO:0000256" key="12">
    <source>
        <dbReference type="ARBA" id="ARBA00023136"/>
    </source>
</evidence>
<keyword evidence="14 27" id="KW-0675">Receptor</keyword>
<sequence>MLGGGRRGDVRTASFLFPARFSLPDDCSPRRQTSRGRRATRGAMLLLLHSPTVSWAALGASSPLPQPRTVYSANRTFFPFFSEFTEDQRVALSIVETVALALIFVVSLVGNVCAILLLARQRRRGTTACLVLNLFCADLLFITAIPPVLAVRWTREWVLGDLTCHLVFYVMTLSGSVTILSLAAVSLERMVCIARMQHSAQGAGPRARAVLLAIIWIYAALSALPLGVFFTVRLQPLEGSDKAPLVSSSAAMVISSAPMEVQICTLVWPNIGGEICWDVLFAIFNFLIPGLVIVISYSKILQITKASRRRLNSNLAYSEDHHVRVSQQDYKLFRTLLVLMVSFFIMWSPIMITILLILIQTFQEDLVIWPSLFFWIVVFTFANSAVNPTLYGASHFQKKWWRVIFSCSSLPEKNGMATDTSVRRNDLSVVTG</sequence>
<dbReference type="GO" id="GO:0010008">
    <property type="term" value="C:endosome membrane"/>
    <property type="evidence" value="ECO:0007669"/>
    <property type="project" value="UniProtKB-SubCell"/>
</dbReference>
<evidence type="ECO:0000256" key="1">
    <source>
        <dbReference type="ARBA" id="ARBA00004272"/>
    </source>
</evidence>
<dbReference type="FunCoup" id="A0A6P5ILS1">
    <property type="interactions" value="548"/>
</dbReference>
<organism evidence="26 27">
    <name type="scientific">Phascolarctos cinereus</name>
    <name type="common">Koala</name>
    <dbReference type="NCBI Taxonomy" id="38626"/>
    <lineage>
        <taxon>Eukaryota</taxon>
        <taxon>Metazoa</taxon>
        <taxon>Chordata</taxon>
        <taxon>Craniata</taxon>
        <taxon>Vertebrata</taxon>
        <taxon>Euteleostomi</taxon>
        <taxon>Mammalia</taxon>
        <taxon>Metatheria</taxon>
        <taxon>Diprotodontia</taxon>
        <taxon>Phascolarctidae</taxon>
        <taxon>Phascolarctos</taxon>
    </lineage>
</organism>
<feature type="transmembrane region" description="Helical" evidence="24">
    <location>
        <begin position="336"/>
        <end position="360"/>
    </location>
</feature>
<keyword evidence="8" id="KW-0221">Differentiation</keyword>
<keyword evidence="4" id="KW-1003">Cell membrane</keyword>
<dbReference type="Gene3D" id="1.20.1070.10">
    <property type="entry name" value="Rhodopsin 7-helix transmembrane proteins"/>
    <property type="match status" value="1"/>
</dbReference>
<feature type="transmembrane region" description="Helical" evidence="24">
    <location>
        <begin position="372"/>
        <end position="393"/>
    </location>
</feature>
<dbReference type="PANTHER" id="PTHR45695:SF37">
    <property type="entry name" value="FREE FATTY ACID RECEPTOR 4-LIKE"/>
    <property type="match status" value="1"/>
</dbReference>
<evidence type="ECO:0000256" key="3">
    <source>
        <dbReference type="ARBA" id="ARBA00004656"/>
    </source>
</evidence>
<dbReference type="Pfam" id="PF00001">
    <property type="entry name" value="7tm_1"/>
    <property type="match status" value="1"/>
</dbReference>
<keyword evidence="13" id="KW-1015">Disulfide bond</keyword>
<keyword evidence="9 24" id="KW-1133">Transmembrane helix</keyword>
<comment type="subunit">
    <text evidence="20">Interacts (via C-terminus) with ARRB2 following LCFAs stimulation.</text>
</comment>
<dbReference type="InParanoid" id="A0A6P5ILS1"/>
<dbReference type="GO" id="GO:0004930">
    <property type="term" value="F:G protein-coupled receptor activity"/>
    <property type="evidence" value="ECO:0007669"/>
    <property type="project" value="UniProtKB-KW"/>
</dbReference>
<keyword evidence="17" id="KW-0807">Transducer</keyword>
<evidence type="ECO:0000256" key="11">
    <source>
        <dbReference type="ARBA" id="ARBA00023121"/>
    </source>
</evidence>